<protein>
    <submittedName>
        <fullName evidence="1">Uncharacterized protein</fullName>
    </submittedName>
</protein>
<keyword evidence="2" id="KW-1185">Reference proteome</keyword>
<gene>
    <name evidence="1" type="ORF">GCM10010954_23850</name>
</gene>
<sequence length="72" mass="8371">MSIDVDNVIQQILKESYLDDKTLEVIRTSLNEANEETKNNKEVIKAINEVKDEVKEKPKSRLEMARNARIIK</sequence>
<comment type="caution">
    <text evidence="1">The sequence shown here is derived from an EMBL/GenBank/DDBJ whole genome shotgun (WGS) entry which is preliminary data.</text>
</comment>
<dbReference type="EMBL" id="BMEL01000003">
    <property type="protein sequence ID" value="GGF24181.1"/>
    <property type="molecule type" value="Genomic_DNA"/>
</dbReference>
<reference evidence="1" key="2">
    <citation type="submission" date="2020-09" db="EMBL/GenBank/DDBJ databases">
        <authorList>
            <person name="Sun Q."/>
            <person name="Zhou Y."/>
        </authorList>
    </citation>
    <scope>NUCLEOTIDE SEQUENCE</scope>
    <source>
        <strain evidence="1">CGMCC 1.12153</strain>
    </source>
</reference>
<evidence type="ECO:0000313" key="1">
    <source>
        <dbReference type="EMBL" id="GGF24181.1"/>
    </source>
</evidence>
<dbReference type="AlphaFoldDB" id="A0A917B7E0"/>
<proteinExistence type="predicted"/>
<name>A0A917B7E0_HALAA</name>
<evidence type="ECO:0000313" key="2">
    <source>
        <dbReference type="Proteomes" id="UP000660110"/>
    </source>
</evidence>
<reference evidence="1" key="1">
    <citation type="journal article" date="2014" name="Int. J. Syst. Evol. Microbiol.">
        <title>Complete genome sequence of Corynebacterium casei LMG S-19264T (=DSM 44701T), isolated from a smear-ripened cheese.</title>
        <authorList>
            <consortium name="US DOE Joint Genome Institute (JGI-PGF)"/>
            <person name="Walter F."/>
            <person name="Albersmeier A."/>
            <person name="Kalinowski J."/>
            <person name="Ruckert C."/>
        </authorList>
    </citation>
    <scope>NUCLEOTIDE SEQUENCE</scope>
    <source>
        <strain evidence="1">CGMCC 1.12153</strain>
    </source>
</reference>
<accession>A0A917B7E0</accession>
<organism evidence="1 2">
    <name type="scientific">Halobacillus andaensis</name>
    <dbReference type="NCBI Taxonomy" id="1176239"/>
    <lineage>
        <taxon>Bacteria</taxon>
        <taxon>Bacillati</taxon>
        <taxon>Bacillota</taxon>
        <taxon>Bacilli</taxon>
        <taxon>Bacillales</taxon>
        <taxon>Bacillaceae</taxon>
        <taxon>Halobacillus</taxon>
    </lineage>
</organism>
<dbReference type="RefSeq" id="WP_188377749.1">
    <property type="nucleotide sequence ID" value="NZ_BMEL01000003.1"/>
</dbReference>
<dbReference type="Proteomes" id="UP000660110">
    <property type="component" value="Unassembled WGS sequence"/>
</dbReference>